<dbReference type="InterPro" id="IPR035903">
    <property type="entry name" value="HesB-like_dom_sf"/>
</dbReference>
<dbReference type="OMA" id="VENMMGG"/>
<dbReference type="Proteomes" id="UP000054350">
    <property type="component" value="Unassembled WGS sequence"/>
</dbReference>
<dbReference type="GO" id="GO:0051537">
    <property type="term" value="F:2 iron, 2 sulfur cluster binding"/>
    <property type="evidence" value="ECO:0007669"/>
    <property type="project" value="TreeGrafter"/>
</dbReference>
<dbReference type="SUPFAM" id="SSF89360">
    <property type="entry name" value="HesB-like domain"/>
    <property type="match status" value="1"/>
</dbReference>
<dbReference type="STRING" id="578462.A0A0L0T012"/>
<dbReference type="VEuPathDB" id="FungiDB:AMAG_13256"/>
<feature type="domain" description="Core" evidence="2">
    <location>
        <begin position="6"/>
        <end position="108"/>
    </location>
</feature>
<dbReference type="InterPro" id="IPR000361">
    <property type="entry name" value="ATAP_core_dom"/>
</dbReference>
<sequence length="115" mass="12416">MPLVLLIDESAVQQLRKIYARDGNDQQALRITVDAGGCHGFEYKLDLVDLTSQTPDDIHFDAQGAKVLVDDVSLGLISGSRLVFTDELIGRAFKLVDNPNAGSSCGCGTSFEVKM</sequence>
<dbReference type="GO" id="GO:0005506">
    <property type="term" value="F:iron ion binding"/>
    <property type="evidence" value="ECO:0007669"/>
    <property type="project" value="TreeGrafter"/>
</dbReference>
<dbReference type="InterPro" id="IPR016092">
    <property type="entry name" value="ATAP"/>
</dbReference>
<organism evidence="3 4">
    <name type="scientific">Allomyces macrogynus (strain ATCC 38327)</name>
    <name type="common">Allomyces javanicus var. macrogynus</name>
    <dbReference type="NCBI Taxonomy" id="578462"/>
    <lineage>
        <taxon>Eukaryota</taxon>
        <taxon>Fungi</taxon>
        <taxon>Fungi incertae sedis</taxon>
        <taxon>Blastocladiomycota</taxon>
        <taxon>Blastocladiomycetes</taxon>
        <taxon>Blastocladiales</taxon>
        <taxon>Blastocladiaceae</taxon>
        <taxon>Allomyces</taxon>
    </lineage>
</organism>
<dbReference type="Pfam" id="PF01521">
    <property type="entry name" value="Fe-S_biosyn"/>
    <property type="match status" value="1"/>
</dbReference>
<dbReference type="PANTHER" id="PTHR43011">
    <property type="entry name" value="IRON-SULFUR CLUSTER ASSEMBLY 2 HOMOLOG, MITOCHONDRIAL"/>
    <property type="match status" value="1"/>
</dbReference>
<dbReference type="PANTHER" id="PTHR43011:SF1">
    <property type="entry name" value="IRON-SULFUR CLUSTER ASSEMBLY 2 HOMOLOG, MITOCHONDRIAL"/>
    <property type="match status" value="1"/>
</dbReference>
<proteinExistence type="inferred from homology"/>
<dbReference type="EMBL" id="GG745355">
    <property type="protein sequence ID" value="KNE68087.1"/>
    <property type="molecule type" value="Genomic_DNA"/>
</dbReference>
<dbReference type="NCBIfam" id="TIGR00049">
    <property type="entry name" value="iron-sulfur cluster assembly accessory protein"/>
    <property type="match status" value="1"/>
</dbReference>
<dbReference type="GO" id="GO:0005739">
    <property type="term" value="C:mitochondrion"/>
    <property type="evidence" value="ECO:0007669"/>
    <property type="project" value="TreeGrafter"/>
</dbReference>
<reference evidence="3 4" key="1">
    <citation type="submission" date="2009-11" db="EMBL/GenBank/DDBJ databases">
        <title>Annotation of Allomyces macrogynus ATCC 38327.</title>
        <authorList>
            <consortium name="The Broad Institute Genome Sequencing Platform"/>
            <person name="Russ C."/>
            <person name="Cuomo C."/>
            <person name="Burger G."/>
            <person name="Gray M.W."/>
            <person name="Holland P.W.H."/>
            <person name="King N."/>
            <person name="Lang F.B.F."/>
            <person name="Roger A.J."/>
            <person name="Ruiz-Trillo I."/>
            <person name="Young S.K."/>
            <person name="Zeng Q."/>
            <person name="Gargeya S."/>
            <person name="Fitzgerald M."/>
            <person name="Haas B."/>
            <person name="Abouelleil A."/>
            <person name="Alvarado L."/>
            <person name="Arachchi H.M."/>
            <person name="Berlin A."/>
            <person name="Chapman S.B."/>
            <person name="Gearin G."/>
            <person name="Goldberg J."/>
            <person name="Griggs A."/>
            <person name="Gujja S."/>
            <person name="Hansen M."/>
            <person name="Heiman D."/>
            <person name="Howarth C."/>
            <person name="Larimer J."/>
            <person name="Lui A."/>
            <person name="MacDonald P.J.P."/>
            <person name="McCowen C."/>
            <person name="Montmayeur A."/>
            <person name="Murphy C."/>
            <person name="Neiman D."/>
            <person name="Pearson M."/>
            <person name="Priest M."/>
            <person name="Roberts A."/>
            <person name="Saif S."/>
            <person name="Shea T."/>
            <person name="Sisk P."/>
            <person name="Stolte C."/>
            <person name="Sykes S."/>
            <person name="Wortman J."/>
            <person name="Nusbaum C."/>
            <person name="Birren B."/>
        </authorList>
    </citation>
    <scope>NUCLEOTIDE SEQUENCE [LARGE SCALE GENOMIC DNA]</scope>
    <source>
        <strain evidence="3 4">ATCC 38327</strain>
    </source>
</reference>
<evidence type="ECO:0000313" key="4">
    <source>
        <dbReference type="Proteomes" id="UP000054350"/>
    </source>
</evidence>
<dbReference type="GO" id="GO:0016226">
    <property type="term" value="P:iron-sulfur cluster assembly"/>
    <property type="evidence" value="ECO:0007669"/>
    <property type="project" value="InterPro"/>
</dbReference>
<gene>
    <name evidence="3" type="ORF">AMAG_13256</name>
</gene>
<dbReference type="OrthoDB" id="1938621at2759"/>
<dbReference type="Gene3D" id="2.60.300.12">
    <property type="entry name" value="HesB-like domain"/>
    <property type="match status" value="1"/>
</dbReference>
<protein>
    <submittedName>
        <fullName evidence="3">Iron-sulfur cluster assembly accessory protein</fullName>
    </submittedName>
</protein>
<comment type="similarity">
    <text evidence="1">Belongs to the HesB/IscA family.</text>
</comment>
<name>A0A0L0T012_ALLM3</name>
<evidence type="ECO:0000313" key="3">
    <source>
        <dbReference type="EMBL" id="KNE68087.1"/>
    </source>
</evidence>
<accession>A0A0L0T012</accession>
<dbReference type="AlphaFoldDB" id="A0A0L0T012"/>
<evidence type="ECO:0000259" key="2">
    <source>
        <dbReference type="Pfam" id="PF01521"/>
    </source>
</evidence>
<keyword evidence="4" id="KW-1185">Reference proteome</keyword>
<evidence type="ECO:0000256" key="1">
    <source>
        <dbReference type="ARBA" id="ARBA00006718"/>
    </source>
</evidence>
<dbReference type="eggNOG" id="KOG1119">
    <property type="taxonomic scope" value="Eukaryota"/>
</dbReference>
<dbReference type="GO" id="GO:0051539">
    <property type="term" value="F:4 iron, 4 sulfur cluster binding"/>
    <property type="evidence" value="ECO:0007669"/>
    <property type="project" value="TreeGrafter"/>
</dbReference>
<reference evidence="4" key="2">
    <citation type="submission" date="2009-11" db="EMBL/GenBank/DDBJ databases">
        <title>The Genome Sequence of Allomyces macrogynus strain ATCC 38327.</title>
        <authorList>
            <consortium name="The Broad Institute Genome Sequencing Platform"/>
            <person name="Russ C."/>
            <person name="Cuomo C."/>
            <person name="Shea T."/>
            <person name="Young S.K."/>
            <person name="Zeng Q."/>
            <person name="Koehrsen M."/>
            <person name="Haas B."/>
            <person name="Borodovsky M."/>
            <person name="Guigo R."/>
            <person name="Alvarado L."/>
            <person name="Berlin A."/>
            <person name="Borenstein D."/>
            <person name="Chen Z."/>
            <person name="Engels R."/>
            <person name="Freedman E."/>
            <person name="Gellesch M."/>
            <person name="Goldberg J."/>
            <person name="Griggs A."/>
            <person name="Gujja S."/>
            <person name="Heiman D."/>
            <person name="Hepburn T."/>
            <person name="Howarth C."/>
            <person name="Jen D."/>
            <person name="Larson L."/>
            <person name="Lewis B."/>
            <person name="Mehta T."/>
            <person name="Park D."/>
            <person name="Pearson M."/>
            <person name="Roberts A."/>
            <person name="Saif S."/>
            <person name="Shenoy N."/>
            <person name="Sisk P."/>
            <person name="Stolte C."/>
            <person name="Sykes S."/>
            <person name="Walk T."/>
            <person name="White J."/>
            <person name="Yandava C."/>
            <person name="Burger G."/>
            <person name="Gray M.W."/>
            <person name="Holland P.W.H."/>
            <person name="King N."/>
            <person name="Lang F.B.F."/>
            <person name="Roger A.J."/>
            <person name="Ruiz-Trillo I."/>
            <person name="Lander E."/>
            <person name="Nusbaum C."/>
        </authorList>
    </citation>
    <scope>NUCLEOTIDE SEQUENCE [LARGE SCALE GENOMIC DNA]</scope>
    <source>
        <strain evidence="4">ATCC 38327</strain>
    </source>
</reference>